<dbReference type="KEGG" id="pmf:P9303_08731"/>
<evidence type="ECO:0000313" key="2">
    <source>
        <dbReference type="Proteomes" id="UP000002274"/>
    </source>
</evidence>
<dbReference type="EMBL" id="CP000554">
    <property type="protein sequence ID" value="ABM77624.1"/>
    <property type="molecule type" value="Genomic_DNA"/>
</dbReference>
<protein>
    <submittedName>
        <fullName evidence="1">Uncharacterized protein</fullName>
    </submittedName>
</protein>
<organism evidence="1 2">
    <name type="scientific">Prochlorococcus marinus (strain MIT 9303)</name>
    <dbReference type="NCBI Taxonomy" id="59922"/>
    <lineage>
        <taxon>Bacteria</taxon>
        <taxon>Bacillati</taxon>
        <taxon>Cyanobacteriota</taxon>
        <taxon>Cyanophyceae</taxon>
        <taxon>Synechococcales</taxon>
        <taxon>Prochlorococcaceae</taxon>
        <taxon>Prochlorococcus</taxon>
    </lineage>
</organism>
<proteinExistence type="predicted"/>
<sequence>MACVVIGRIYFKALPRLLKELINRYRHLALMATSSSHSTNWQEAFIGALTTCSSLLNYRLPGRSSMRVQLSEFRAQGELDRN</sequence>
<reference evidence="1 2" key="1">
    <citation type="journal article" date="2007" name="PLoS Genet.">
        <title>Patterns and implications of gene gain and loss in the evolution of Prochlorococcus.</title>
        <authorList>
            <person name="Kettler G.C."/>
            <person name="Martiny A.C."/>
            <person name="Huang K."/>
            <person name="Zucker J."/>
            <person name="Coleman M.L."/>
            <person name="Rodrigue S."/>
            <person name="Chen F."/>
            <person name="Lapidus A."/>
            <person name="Ferriera S."/>
            <person name="Johnson J."/>
            <person name="Steglich C."/>
            <person name="Church G.M."/>
            <person name="Richardson P."/>
            <person name="Chisholm S.W."/>
        </authorList>
    </citation>
    <scope>NUCLEOTIDE SEQUENCE [LARGE SCALE GENOMIC DNA]</scope>
    <source>
        <strain evidence="1 2">MIT 9303</strain>
    </source>
</reference>
<dbReference type="HOGENOM" id="CLU_2555539_0_0_3"/>
<evidence type="ECO:0000313" key="1">
    <source>
        <dbReference type="EMBL" id="ABM77624.1"/>
    </source>
</evidence>
<gene>
    <name evidence="1" type="ordered locus">P9303_08731</name>
</gene>
<name>A2C814_PROM3</name>
<dbReference type="Proteomes" id="UP000002274">
    <property type="component" value="Chromosome"/>
</dbReference>
<accession>A2C814</accession>
<dbReference type="AlphaFoldDB" id="A2C814"/>